<evidence type="ECO:0000313" key="2">
    <source>
        <dbReference type="Proteomes" id="UP000472271"/>
    </source>
</evidence>
<organism evidence="1 2">
    <name type="scientific">Sphaeramia orbicularis</name>
    <name type="common">orbiculate cardinalfish</name>
    <dbReference type="NCBI Taxonomy" id="375764"/>
    <lineage>
        <taxon>Eukaryota</taxon>
        <taxon>Metazoa</taxon>
        <taxon>Chordata</taxon>
        <taxon>Craniata</taxon>
        <taxon>Vertebrata</taxon>
        <taxon>Euteleostomi</taxon>
        <taxon>Actinopterygii</taxon>
        <taxon>Neopterygii</taxon>
        <taxon>Teleostei</taxon>
        <taxon>Neoteleostei</taxon>
        <taxon>Acanthomorphata</taxon>
        <taxon>Gobiaria</taxon>
        <taxon>Kurtiformes</taxon>
        <taxon>Apogonoidei</taxon>
        <taxon>Apogonidae</taxon>
        <taxon>Apogoninae</taxon>
        <taxon>Sphaeramia</taxon>
    </lineage>
</organism>
<dbReference type="Proteomes" id="UP000472271">
    <property type="component" value="Chromosome 12"/>
</dbReference>
<sequence>MLPVQPAEESDCADEELGSISVGTSIGHGQILIRKLLSINGFASSSIVVGEVTALTKTEQSNAHLMNETKHWKQDKLLALAIPDT</sequence>
<reference evidence="1" key="3">
    <citation type="submission" date="2025-09" db="UniProtKB">
        <authorList>
            <consortium name="Ensembl"/>
        </authorList>
    </citation>
    <scope>IDENTIFICATION</scope>
</reference>
<reference evidence="1" key="2">
    <citation type="submission" date="2025-08" db="UniProtKB">
        <authorList>
            <consortium name="Ensembl"/>
        </authorList>
    </citation>
    <scope>IDENTIFICATION</scope>
</reference>
<evidence type="ECO:0000313" key="1">
    <source>
        <dbReference type="Ensembl" id="ENSSORP00005018728.1"/>
    </source>
</evidence>
<proteinExistence type="predicted"/>
<accession>A0A672ZQQ6</accession>
<dbReference type="AlphaFoldDB" id="A0A672ZQQ6"/>
<dbReference type="Ensembl" id="ENSSORT00005019277.1">
    <property type="protein sequence ID" value="ENSSORP00005018728.1"/>
    <property type="gene ID" value="ENSSORG00005009224.1"/>
</dbReference>
<reference evidence="1" key="1">
    <citation type="submission" date="2019-06" db="EMBL/GenBank/DDBJ databases">
        <authorList>
            <consortium name="Wellcome Sanger Institute Data Sharing"/>
        </authorList>
    </citation>
    <scope>NUCLEOTIDE SEQUENCE [LARGE SCALE GENOMIC DNA]</scope>
</reference>
<keyword evidence="2" id="KW-1185">Reference proteome</keyword>
<protein>
    <submittedName>
        <fullName evidence="1">Uncharacterized protein</fullName>
    </submittedName>
</protein>
<dbReference type="InParanoid" id="A0A672ZQQ6"/>
<name>A0A672ZQQ6_9TELE</name>